<keyword evidence="4" id="KW-0498">Mitosis</keyword>
<dbReference type="InterPro" id="IPR019440">
    <property type="entry name" value="MAU2"/>
</dbReference>
<evidence type="ECO:0000256" key="5">
    <source>
        <dbReference type="ARBA" id="ARBA00022829"/>
    </source>
</evidence>
<organism evidence="8 9">
    <name type="scientific">Chlorella ohadii</name>
    <dbReference type="NCBI Taxonomy" id="2649997"/>
    <lineage>
        <taxon>Eukaryota</taxon>
        <taxon>Viridiplantae</taxon>
        <taxon>Chlorophyta</taxon>
        <taxon>core chlorophytes</taxon>
        <taxon>Trebouxiophyceae</taxon>
        <taxon>Chlorellales</taxon>
        <taxon>Chlorellaceae</taxon>
        <taxon>Chlorella clade</taxon>
        <taxon>Chlorella</taxon>
    </lineage>
</organism>
<evidence type="ECO:0000256" key="4">
    <source>
        <dbReference type="ARBA" id="ARBA00022776"/>
    </source>
</evidence>
<comment type="similarity">
    <text evidence="2">Belongs to the SCC4/mau-2 family.</text>
</comment>
<dbReference type="GO" id="GO:0007059">
    <property type="term" value="P:chromosome segregation"/>
    <property type="evidence" value="ECO:0007669"/>
    <property type="project" value="UniProtKB-KW"/>
</dbReference>
<name>A0AAD5DZ42_9CHLO</name>
<keyword evidence="7" id="KW-0131">Cell cycle</keyword>
<dbReference type="Pfam" id="PF10345">
    <property type="entry name" value="Cohesin_load"/>
    <property type="match status" value="1"/>
</dbReference>
<dbReference type="PANTHER" id="PTHR21394">
    <property type="entry name" value="MAU2 CHROMATID COHESION FACTOR HOMOLOG"/>
    <property type="match status" value="1"/>
</dbReference>
<keyword evidence="6" id="KW-0539">Nucleus</keyword>
<evidence type="ECO:0000256" key="2">
    <source>
        <dbReference type="ARBA" id="ARBA00008585"/>
    </source>
</evidence>
<dbReference type="GO" id="GO:0005634">
    <property type="term" value="C:nucleus"/>
    <property type="evidence" value="ECO:0007669"/>
    <property type="project" value="UniProtKB-SubCell"/>
</dbReference>
<comment type="subcellular location">
    <subcellularLocation>
        <location evidence="1">Nucleus</location>
    </subcellularLocation>
</comment>
<evidence type="ECO:0000313" key="8">
    <source>
        <dbReference type="EMBL" id="KAI7844936.1"/>
    </source>
</evidence>
<proteinExistence type="inferred from homology"/>
<sequence length="413" mass="43787">MLQAHLTRFDREFCCSPPHPSSRQLTVHYSVLYIAMAMAAGRINELSQDPSGNIQLLVSLQQLLGEVAGQPWGYTWLPPPAIAALGNLLHASLLRSLGKGPLAATHLLAAQETVEQQLAALKINLEATEAELGMQAIWQGRIYCHLRVLAAEQQVLQALGASRFAQAAEQLAALTALLDRFPQMLHDCVPATQMLLGHYAHSLGQFSAACAHFKAVLASDATPLHDTALLAAALSELQADVGPAGLRAATDLLEQRGLTELPHVLSLPVHDRTAALVCNALRAQRTGDESNARIQLTKALKAAHAHLGNTQMVAQVLNLLAPIQADKGDRSGAEQMLTSSTTLAKSAGDLPTLLTASRALLRVFGAGAGEEERAGKQREYVERKAGELAAAVAAAQAAPCHAALLSWRPAAKA</sequence>
<dbReference type="GO" id="GO:0051301">
    <property type="term" value="P:cell division"/>
    <property type="evidence" value="ECO:0007669"/>
    <property type="project" value="UniProtKB-KW"/>
</dbReference>
<evidence type="ECO:0000256" key="7">
    <source>
        <dbReference type="ARBA" id="ARBA00023306"/>
    </source>
</evidence>
<reference evidence="8" key="1">
    <citation type="submission" date="2020-11" db="EMBL/GenBank/DDBJ databases">
        <title>Chlorella ohadii genome sequencing and assembly.</title>
        <authorList>
            <person name="Murik O."/>
            <person name="Treves H."/>
            <person name="Kedem I."/>
            <person name="Shotland Y."/>
            <person name="Kaplan A."/>
        </authorList>
    </citation>
    <scope>NUCLEOTIDE SEQUENCE</scope>
    <source>
        <strain evidence="8">1</strain>
    </source>
</reference>
<keyword evidence="9" id="KW-1185">Reference proteome</keyword>
<gene>
    <name evidence="8" type="ORF">COHA_001583</name>
</gene>
<evidence type="ECO:0000256" key="3">
    <source>
        <dbReference type="ARBA" id="ARBA00022618"/>
    </source>
</evidence>
<keyword evidence="5" id="KW-0159">Chromosome partition</keyword>
<dbReference type="GO" id="GO:0007064">
    <property type="term" value="P:mitotic sister chromatid cohesion"/>
    <property type="evidence" value="ECO:0007669"/>
    <property type="project" value="InterPro"/>
</dbReference>
<evidence type="ECO:0000313" key="9">
    <source>
        <dbReference type="Proteomes" id="UP001205105"/>
    </source>
</evidence>
<dbReference type="EMBL" id="JADXDR010000023">
    <property type="protein sequence ID" value="KAI7844936.1"/>
    <property type="molecule type" value="Genomic_DNA"/>
</dbReference>
<accession>A0AAD5DZ42</accession>
<evidence type="ECO:0000256" key="1">
    <source>
        <dbReference type="ARBA" id="ARBA00004123"/>
    </source>
</evidence>
<comment type="caution">
    <text evidence="8">The sequence shown here is derived from an EMBL/GenBank/DDBJ whole genome shotgun (WGS) entry which is preliminary data.</text>
</comment>
<keyword evidence="3" id="KW-0132">Cell division</keyword>
<dbReference type="AlphaFoldDB" id="A0AAD5DZ42"/>
<protein>
    <submittedName>
        <fullName evidence="8">Uncharacterized protein</fullName>
    </submittedName>
</protein>
<evidence type="ECO:0000256" key="6">
    <source>
        <dbReference type="ARBA" id="ARBA00023242"/>
    </source>
</evidence>
<dbReference type="Proteomes" id="UP001205105">
    <property type="component" value="Unassembled WGS sequence"/>
</dbReference>